<gene>
    <name evidence="3" type="ORF">CUN49_11340</name>
</gene>
<comment type="caution">
    <text evidence="3">The sequence shown here is derived from an EMBL/GenBank/DDBJ whole genome shotgun (WGS) entry which is preliminary data.</text>
</comment>
<evidence type="ECO:0000313" key="3">
    <source>
        <dbReference type="EMBL" id="PJF35289.1"/>
    </source>
</evidence>
<reference evidence="3 4" key="1">
    <citation type="submission" date="2017-11" db="EMBL/GenBank/DDBJ databases">
        <title>Evolution of Phototrophy in the Chloroflexi Phylum Driven by Horizontal Gene Transfer.</title>
        <authorList>
            <person name="Ward L.M."/>
            <person name="Hemp J."/>
            <person name="Shih P.M."/>
            <person name="Mcglynn S.E."/>
            <person name="Fischer W."/>
        </authorList>
    </citation>
    <scope>NUCLEOTIDE SEQUENCE [LARGE SCALE GENOMIC DNA]</scope>
    <source>
        <strain evidence="3">JP3_13</strain>
    </source>
</reference>
<dbReference type="EMBL" id="PGTM01000178">
    <property type="protein sequence ID" value="PJF35289.1"/>
    <property type="molecule type" value="Genomic_DNA"/>
</dbReference>
<name>A0A2M8PCL9_9CHLR</name>
<sequence length="303" mass="34188">MSLEQLTMEEFRRLVQIVSAMPAWQRIDNRQFNLIMAGLEHFIKCVNLDLDTQVYVGSLIRALRDYGSDDGQPVLAKLVRYLVPMTSGEDRQFLETLLGERHRQQGRILSGDNVLLFLSANPGHDLHLDREMRLVEEAIRSARCRGHFRLEKQVDLQLNDLQSHLLRFNPSIVHFSGHGDAQGSIVVMNDRRSYSVPIDALCDLFRILKGSVRLVVLNSCFSQPLAERLAEVVECVIGTSAAIGDESAIEFAKAFYRGLANGESVHIAFALGVNQLDLKHYADRDKLHLFTRSGVDAKQIVFC</sequence>
<dbReference type="Proteomes" id="UP000229681">
    <property type="component" value="Unassembled WGS sequence"/>
</dbReference>
<dbReference type="InterPro" id="IPR024983">
    <property type="entry name" value="CHAT_dom"/>
</dbReference>
<evidence type="ECO:0000259" key="2">
    <source>
        <dbReference type="Pfam" id="PF19961"/>
    </source>
</evidence>
<dbReference type="Pfam" id="PF12770">
    <property type="entry name" value="CHAT"/>
    <property type="match status" value="1"/>
</dbReference>
<accession>A0A2M8PCL9</accession>
<evidence type="ECO:0000313" key="4">
    <source>
        <dbReference type="Proteomes" id="UP000229681"/>
    </source>
</evidence>
<organism evidence="3 4">
    <name type="scientific">Candidatus Thermofonsia Clade 1 bacterium</name>
    <dbReference type="NCBI Taxonomy" id="2364210"/>
    <lineage>
        <taxon>Bacteria</taxon>
        <taxon>Bacillati</taxon>
        <taxon>Chloroflexota</taxon>
        <taxon>Candidatus Thermofontia</taxon>
        <taxon>Candidatus Thermofonsia Clade 1</taxon>
    </lineage>
</organism>
<feature type="domain" description="CHAT" evidence="1">
    <location>
        <begin position="137"/>
        <end position="278"/>
    </location>
</feature>
<dbReference type="AlphaFoldDB" id="A0A2M8PCL9"/>
<dbReference type="InterPro" id="IPR045437">
    <property type="entry name" value="EAD8"/>
</dbReference>
<dbReference type="Pfam" id="PF19961">
    <property type="entry name" value="EAD8"/>
    <property type="match status" value="1"/>
</dbReference>
<evidence type="ECO:0000259" key="1">
    <source>
        <dbReference type="Pfam" id="PF12770"/>
    </source>
</evidence>
<protein>
    <submittedName>
        <fullName evidence="3">Uncharacterized protein</fullName>
    </submittedName>
</protein>
<feature type="domain" description="Effector-associated" evidence="2">
    <location>
        <begin position="9"/>
        <end position="99"/>
    </location>
</feature>
<proteinExistence type="predicted"/>